<name>A0A0K8P289_PISS1</name>
<evidence type="ECO:0000313" key="2">
    <source>
        <dbReference type="EMBL" id="GAP36792.1"/>
    </source>
</evidence>
<dbReference type="Proteomes" id="UP000037660">
    <property type="component" value="Unassembled WGS sequence"/>
</dbReference>
<dbReference type="AlphaFoldDB" id="A0A0K8P289"/>
<organism evidence="2 3">
    <name type="scientific">Piscinibacter sakaiensis</name>
    <name type="common">Ideonella sakaiensis</name>
    <dbReference type="NCBI Taxonomy" id="1547922"/>
    <lineage>
        <taxon>Bacteria</taxon>
        <taxon>Pseudomonadati</taxon>
        <taxon>Pseudomonadota</taxon>
        <taxon>Betaproteobacteria</taxon>
        <taxon>Burkholderiales</taxon>
        <taxon>Sphaerotilaceae</taxon>
        <taxon>Piscinibacter</taxon>
    </lineage>
</organism>
<keyword evidence="3" id="KW-1185">Reference proteome</keyword>
<gene>
    <name evidence="2" type="ORF">ISF6_2632</name>
</gene>
<comment type="caution">
    <text evidence="2">The sequence shown here is derived from an EMBL/GenBank/DDBJ whole genome shotgun (WGS) entry which is preliminary data.</text>
</comment>
<dbReference type="STRING" id="1547922.ISF6_2632"/>
<dbReference type="EMBL" id="BBYR01000039">
    <property type="protein sequence ID" value="GAP36792.1"/>
    <property type="molecule type" value="Genomic_DNA"/>
</dbReference>
<evidence type="ECO:0000256" key="1">
    <source>
        <dbReference type="SAM" id="MobiDB-lite"/>
    </source>
</evidence>
<feature type="region of interest" description="Disordered" evidence="1">
    <location>
        <begin position="51"/>
        <end position="83"/>
    </location>
</feature>
<reference evidence="2 3" key="2">
    <citation type="journal article" date="2016" name="Science">
        <title>A bacterium that degrades and assimilates poly(ethylene terephthalate).</title>
        <authorList>
            <person name="Yoshida S."/>
            <person name="Hiraga K."/>
            <person name="Takehana T."/>
            <person name="Taniguchi I."/>
            <person name="Yamaji H."/>
            <person name="Maeda Y."/>
            <person name="Toyohara K."/>
            <person name="Miyamoto K."/>
            <person name="Kimura Y."/>
            <person name="Oda K."/>
        </authorList>
    </citation>
    <scope>NUCLEOTIDE SEQUENCE [LARGE SCALE GENOMIC DNA]</scope>
    <source>
        <strain evidence="3">NBRC 110686 / TISTR 2288 / 201-F6</strain>
    </source>
</reference>
<evidence type="ECO:0000313" key="3">
    <source>
        <dbReference type="Proteomes" id="UP000037660"/>
    </source>
</evidence>
<accession>A0A0K8P289</accession>
<proteinExistence type="predicted"/>
<sequence>MRVFVALHLAAVGIIYAIAVTLGGGFAGPPMPPITVATASPPAVPVTRALAPPTSQPTTSLLAPAPQPDWTRRAEIPAPWEPR</sequence>
<reference evidence="3" key="1">
    <citation type="submission" date="2015-07" db="EMBL/GenBank/DDBJ databases">
        <title>Discovery of a poly(ethylene terephthalate assimilation.</title>
        <authorList>
            <person name="Yoshida S."/>
            <person name="Hiraga K."/>
            <person name="Takehana T."/>
            <person name="Taniguchi I."/>
            <person name="Yamaji H."/>
            <person name="Maeda Y."/>
            <person name="Toyohara K."/>
            <person name="Miyamoto K."/>
            <person name="Kimura Y."/>
            <person name="Oda K."/>
        </authorList>
    </citation>
    <scope>NUCLEOTIDE SEQUENCE [LARGE SCALE GENOMIC DNA]</scope>
    <source>
        <strain evidence="3">NBRC 110686 / TISTR 2288 / 201-F6</strain>
    </source>
</reference>
<protein>
    <submittedName>
        <fullName evidence="2">Uncharacterized protein</fullName>
    </submittedName>
</protein>